<dbReference type="InterPro" id="IPR050763">
    <property type="entry name" value="ABC_transporter_ATP-binding"/>
</dbReference>
<dbReference type="PANTHER" id="PTHR42711">
    <property type="entry name" value="ABC TRANSPORTER ATP-BINDING PROTEIN"/>
    <property type="match status" value="1"/>
</dbReference>
<dbReference type="PROSITE" id="PS50893">
    <property type="entry name" value="ABC_TRANSPORTER_2"/>
    <property type="match status" value="1"/>
</dbReference>
<keyword evidence="3" id="KW-0547">Nucleotide-binding</keyword>
<dbReference type="EMBL" id="BORB01000070">
    <property type="protein sequence ID" value="GIN59909.1"/>
    <property type="molecule type" value="Genomic_DNA"/>
</dbReference>
<accession>A0ABQ4KQS2</accession>
<dbReference type="PROSITE" id="PS00211">
    <property type="entry name" value="ABC_TRANSPORTER_1"/>
    <property type="match status" value="1"/>
</dbReference>
<dbReference type="InterPro" id="IPR027417">
    <property type="entry name" value="P-loop_NTPase"/>
</dbReference>
<keyword evidence="4 6" id="KW-0067">ATP-binding</keyword>
<sequence length="294" mass="33401">MGVEIYQLSKSFGETKAVKNLSFSLKKGEVLGLLGRNGAGKTTTIKMLLCLLSPDRGEMKWEGKRLDQANVSIGYLPEERGLYPKTKIVTQLRYFGELEGMSRKQVDEAIDHWLEKLEITEYKTKKANELSKGNQQKIQLIATLLHDPELIILDEPFSGLDPVNANLLSLIIEEQIKAGKTVILSSHRMEQIESFCEHICLMKKGEAIVKGRLDQIKQDYGFRNLTISNSEAVEAALHDWKIPFEKGQADIVVKVTDDKEAIQLLNRFEERSIPIRNFRMLEPTLNEIFIEKVG</sequence>
<evidence type="ECO:0000256" key="3">
    <source>
        <dbReference type="ARBA" id="ARBA00022741"/>
    </source>
</evidence>
<dbReference type="SUPFAM" id="SSF52540">
    <property type="entry name" value="P-loop containing nucleoside triphosphate hydrolases"/>
    <property type="match status" value="1"/>
</dbReference>
<protein>
    <submittedName>
        <fullName evidence="6">ABC transporter ATP-binding protein</fullName>
    </submittedName>
</protein>
<dbReference type="RefSeq" id="WP_191811445.1">
    <property type="nucleotide sequence ID" value="NZ_BORB01000070.1"/>
</dbReference>
<evidence type="ECO:0000259" key="5">
    <source>
        <dbReference type="PROSITE" id="PS50893"/>
    </source>
</evidence>
<dbReference type="Pfam" id="PF13732">
    <property type="entry name" value="DrrA1-3_C"/>
    <property type="match status" value="1"/>
</dbReference>
<reference evidence="6 7" key="1">
    <citation type="submission" date="2021-03" db="EMBL/GenBank/DDBJ databases">
        <title>Antimicrobial resistance genes in bacteria isolated from Japanese honey, and their potential for conferring macrolide and lincosamide resistance in the American foulbrood pathogen Paenibacillus larvae.</title>
        <authorList>
            <person name="Okamoto M."/>
            <person name="Kumagai M."/>
            <person name="Kanamori H."/>
            <person name="Takamatsu D."/>
        </authorList>
    </citation>
    <scope>NUCLEOTIDE SEQUENCE [LARGE SCALE GENOMIC DNA]</scope>
    <source>
        <strain evidence="6 7">J8TS2</strain>
    </source>
</reference>
<evidence type="ECO:0000256" key="4">
    <source>
        <dbReference type="ARBA" id="ARBA00022840"/>
    </source>
</evidence>
<evidence type="ECO:0000313" key="7">
    <source>
        <dbReference type="Proteomes" id="UP000679950"/>
    </source>
</evidence>
<evidence type="ECO:0000256" key="2">
    <source>
        <dbReference type="ARBA" id="ARBA00022448"/>
    </source>
</evidence>
<dbReference type="PANTHER" id="PTHR42711:SF5">
    <property type="entry name" value="ABC TRANSPORTER ATP-BINDING PROTEIN NATA"/>
    <property type="match status" value="1"/>
</dbReference>
<comment type="caution">
    <text evidence="6">The sequence shown here is derived from an EMBL/GenBank/DDBJ whole genome shotgun (WGS) entry which is preliminary data.</text>
</comment>
<dbReference type="InterPro" id="IPR025302">
    <property type="entry name" value="DrrA1/2-like_C"/>
</dbReference>
<evidence type="ECO:0000313" key="6">
    <source>
        <dbReference type="EMBL" id="GIN59909.1"/>
    </source>
</evidence>
<dbReference type="GO" id="GO:0005524">
    <property type="term" value="F:ATP binding"/>
    <property type="evidence" value="ECO:0007669"/>
    <property type="project" value="UniProtKB-KW"/>
</dbReference>
<dbReference type="Proteomes" id="UP000679950">
    <property type="component" value="Unassembled WGS sequence"/>
</dbReference>
<dbReference type="Gene3D" id="3.40.50.300">
    <property type="entry name" value="P-loop containing nucleotide triphosphate hydrolases"/>
    <property type="match status" value="1"/>
</dbReference>
<organism evidence="6 7">
    <name type="scientific">Lederbergia ruris</name>
    <dbReference type="NCBI Taxonomy" id="217495"/>
    <lineage>
        <taxon>Bacteria</taxon>
        <taxon>Bacillati</taxon>
        <taxon>Bacillota</taxon>
        <taxon>Bacilli</taxon>
        <taxon>Bacillales</taxon>
        <taxon>Bacillaceae</taxon>
        <taxon>Lederbergia</taxon>
    </lineage>
</organism>
<proteinExistence type="inferred from homology"/>
<dbReference type="InterPro" id="IPR003593">
    <property type="entry name" value="AAA+_ATPase"/>
</dbReference>
<keyword evidence="7" id="KW-1185">Reference proteome</keyword>
<dbReference type="Pfam" id="PF00005">
    <property type="entry name" value="ABC_tran"/>
    <property type="match status" value="1"/>
</dbReference>
<dbReference type="SMART" id="SM00382">
    <property type="entry name" value="AAA"/>
    <property type="match status" value="1"/>
</dbReference>
<gene>
    <name evidence="6" type="ORF">J8TS2_42280</name>
</gene>
<name>A0ABQ4KQS2_9BACI</name>
<comment type="similarity">
    <text evidence="1">Belongs to the ABC transporter superfamily.</text>
</comment>
<keyword evidence="2" id="KW-0813">Transport</keyword>
<feature type="domain" description="ABC transporter" evidence="5">
    <location>
        <begin position="3"/>
        <end position="229"/>
    </location>
</feature>
<evidence type="ECO:0000256" key="1">
    <source>
        <dbReference type="ARBA" id="ARBA00005417"/>
    </source>
</evidence>
<dbReference type="InterPro" id="IPR003439">
    <property type="entry name" value="ABC_transporter-like_ATP-bd"/>
</dbReference>
<dbReference type="InterPro" id="IPR017871">
    <property type="entry name" value="ABC_transporter-like_CS"/>
</dbReference>